<comment type="subunit">
    <text evidence="5 16">Homodimer.</text>
</comment>
<evidence type="ECO:0000256" key="4">
    <source>
        <dbReference type="ARBA" id="ARBA00005225"/>
    </source>
</evidence>
<evidence type="ECO:0000256" key="5">
    <source>
        <dbReference type="ARBA" id="ARBA00011738"/>
    </source>
</evidence>
<feature type="binding site" evidence="16">
    <location>
        <position position="185"/>
    </location>
    <ligand>
        <name>substrate</name>
    </ligand>
</feature>
<name>A0A7U7G5W8_9PROT</name>
<evidence type="ECO:0000256" key="1">
    <source>
        <dbReference type="ARBA" id="ARBA00001206"/>
    </source>
</evidence>
<dbReference type="OrthoDB" id="9804707at2"/>
<feature type="binding site" evidence="16">
    <location>
        <begin position="107"/>
        <end position="110"/>
    </location>
    <ligand>
        <name>substrate</name>
    </ligand>
</feature>
<dbReference type="EMBL" id="CBLY010000006">
    <property type="protein sequence ID" value="CDG33701.1"/>
    <property type="molecule type" value="Genomic_DNA"/>
</dbReference>
<feature type="binding site" evidence="16">
    <location>
        <position position="133"/>
    </location>
    <ligand>
        <name>ATP</name>
        <dbReference type="ChEBI" id="CHEBI:30616"/>
    </ligand>
</feature>
<keyword evidence="9 16" id="KW-0547">Nucleotide-binding</keyword>
<evidence type="ECO:0000256" key="8">
    <source>
        <dbReference type="ARBA" id="ARBA00022679"/>
    </source>
</evidence>
<evidence type="ECO:0000256" key="16">
    <source>
        <dbReference type="HAMAP-Rule" id="MF_01274"/>
    </source>
</evidence>
<evidence type="ECO:0000256" key="3">
    <source>
        <dbReference type="ARBA" id="ARBA00004496"/>
    </source>
</evidence>
<dbReference type="PANTHER" id="PTHR34265:SF1">
    <property type="entry name" value="TYPE III PANTOTHENATE KINASE"/>
    <property type="match status" value="1"/>
</dbReference>
<organism evidence="17 19">
    <name type="scientific">Parasaccharibacter apium</name>
    <dbReference type="NCBI Taxonomy" id="1510841"/>
    <lineage>
        <taxon>Bacteria</taxon>
        <taxon>Pseudomonadati</taxon>
        <taxon>Pseudomonadota</taxon>
        <taxon>Alphaproteobacteria</taxon>
        <taxon>Acetobacterales</taxon>
        <taxon>Acetobacteraceae</taxon>
        <taxon>Parasaccharibacter</taxon>
    </lineage>
</organism>
<keyword evidence="10 16" id="KW-0418">Kinase</keyword>
<dbReference type="NCBIfam" id="NF009844">
    <property type="entry name" value="PRK13318.1-2"/>
    <property type="match status" value="1"/>
</dbReference>
<evidence type="ECO:0000313" key="20">
    <source>
        <dbReference type="Proteomes" id="UP000237218"/>
    </source>
</evidence>
<comment type="pathway">
    <text evidence="4 16">Cofactor biosynthesis; coenzyme A biosynthesis; CoA from (R)-pantothenate: step 1/5.</text>
</comment>
<dbReference type="Proteomes" id="UP000237218">
    <property type="component" value="Unassembled WGS sequence"/>
</dbReference>
<reference evidence="18 20" key="3">
    <citation type="submission" date="2018-02" db="EMBL/GenBank/DDBJ databases">
        <title>Draft genome sequences of four Parasaccharibacter apium strains isolated from honey bees.</title>
        <authorList>
            <person name="Corby-Harris V.L."/>
            <person name="Anderson K.E."/>
        </authorList>
    </citation>
    <scope>NUCLEOTIDE SEQUENCE [LARGE SCALE GENOMIC DNA]</scope>
    <source>
        <strain evidence="18 20">B8</strain>
    </source>
</reference>
<dbReference type="UniPathway" id="UPA00241">
    <property type="reaction ID" value="UER00352"/>
</dbReference>
<dbReference type="GO" id="GO:0005524">
    <property type="term" value="F:ATP binding"/>
    <property type="evidence" value="ECO:0007669"/>
    <property type="project" value="UniProtKB-UniRule"/>
</dbReference>
<comment type="subcellular location">
    <subcellularLocation>
        <location evidence="3 16">Cytoplasm</location>
    </subcellularLocation>
</comment>
<dbReference type="HAMAP" id="MF_01274">
    <property type="entry name" value="Pantothen_kinase_3"/>
    <property type="match status" value="1"/>
</dbReference>
<dbReference type="Pfam" id="PF03309">
    <property type="entry name" value="Pan_kinase"/>
    <property type="match status" value="1"/>
</dbReference>
<dbReference type="EC" id="2.7.1.33" evidence="6 16"/>
<evidence type="ECO:0000256" key="14">
    <source>
        <dbReference type="ARBA" id="ARBA00038036"/>
    </source>
</evidence>
<sequence>MLLVIDAGNTNVVFAVHDGEAWVGRWRISTDDRRTADEYAVWLLALMERAGLGPDCVTQAIIGTVVPAALYDLRRLCRSWLHVEPLVANHELDWNMDVLVDTPAELGADRLLNGLAARQLYGGGPLVVVDFGTATTFDVVDARGRYCGGAIAPGVNLSMDALHQAAARLPRVSVGRPVEAIGRSTSVAMRSGLFWGYVGLVEGIVHRIAGEMDGRPRVVATGGLAPLFSEGTTLFDEVAPDLTLEGLRLLAGQNRDRFITDFSGQQAHTAFGHPDNS</sequence>
<comment type="cofactor">
    <cofactor evidence="2">
        <name>K(+)</name>
        <dbReference type="ChEBI" id="CHEBI:29103"/>
    </cofactor>
</comment>
<protein>
    <recommendedName>
        <fullName evidence="15 16">Type III pantothenate kinase</fullName>
        <ecNumber evidence="6 16">2.7.1.33</ecNumber>
    </recommendedName>
    <alternativeName>
        <fullName evidence="16">PanK-III</fullName>
    </alternativeName>
    <alternativeName>
        <fullName evidence="16">Pantothenic acid kinase</fullName>
    </alternativeName>
</protein>
<dbReference type="InterPro" id="IPR004619">
    <property type="entry name" value="Type_III_PanK"/>
</dbReference>
<evidence type="ECO:0000256" key="11">
    <source>
        <dbReference type="ARBA" id="ARBA00022840"/>
    </source>
</evidence>
<dbReference type="Gene3D" id="3.30.420.40">
    <property type="match status" value="2"/>
</dbReference>
<evidence type="ECO:0000256" key="6">
    <source>
        <dbReference type="ARBA" id="ARBA00012102"/>
    </source>
</evidence>
<evidence type="ECO:0000313" key="17">
    <source>
        <dbReference type="EMBL" id="CDG33701.1"/>
    </source>
</evidence>
<dbReference type="InterPro" id="IPR043129">
    <property type="entry name" value="ATPase_NBD"/>
</dbReference>
<dbReference type="CDD" id="cd24015">
    <property type="entry name" value="ASKHA_NBD_PanK-III"/>
    <property type="match status" value="1"/>
</dbReference>
<dbReference type="GO" id="GO:0004594">
    <property type="term" value="F:pantothenate kinase activity"/>
    <property type="evidence" value="ECO:0007669"/>
    <property type="project" value="UniProtKB-UniRule"/>
</dbReference>
<keyword evidence="13 16" id="KW-0173">Coenzyme A biosynthesis</keyword>
<dbReference type="NCBIfam" id="NF009855">
    <property type="entry name" value="PRK13321.1"/>
    <property type="match status" value="1"/>
</dbReference>
<dbReference type="RefSeq" id="WP_043559914.1">
    <property type="nucleotide sequence ID" value="NZ_CBLY010000006.1"/>
</dbReference>
<proteinExistence type="inferred from homology"/>
<dbReference type="Proteomes" id="UP000027590">
    <property type="component" value="Unassembled WGS sequence"/>
</dbReference>
<evidence type="ECO:0000256" key="15">
    <source>
        <dbReference type="ARBA" id="ARBA00040883"/>
    </source>
</evidence>
<evidence type="ECO:0000256" key="12">
    <source>
        <dbReference type="ARBA" id="ARBA00022958"/>
    </source>
</evidence>
<evidence type="ECO:0000256" key="7">
    <source>
        <dbReference type="ARBA" id="ARBA00022490"/>
    </source>
</evidence>
<evidence type="ECO:0000256" key="13">
    <source>
        <dbReference type="ARBA" id="ARBA00022993"/>
    </source>
</evidence>
<reference evidence="17 19" key="1">
    <citation type="journal article" date="2014" name="Genome Biol. Evol.">
        <title>Acetic acid bacteria genomes reveal functional traits for adaptation to life in insect guts.</title>
        <authorList>
            <person name="Chouaia B."/>
            <person name="Gaiarsa S."/>
            <person name="Crotti E."/>
            <person name="Comandatore F."/>
            <person name="Degli Esposti M."/>
            <person name="Ricci I."/>
            <person name="Alma A."/>
            <person name="Favia G."/>
            <person name="Bandi C."/>
            <person name="Daffonchio D."/>
        </authorList>
    </citation>
    <scope>NUCLEOTIDE SEQUENCE [LARGE SCALE GENOMIC DNA]</scope>
    <source>
        <strain evidence="17">AM168</strain>
        <strain evidence="19">AM169</strain>
    </source>
</reference>
<dbReference type="PANTHER" id="PTHR34265">
    <property type="entry name" value="TYPE III PANTOTHENATE KINASE"/>
    <property type="match status" value="1"/>
</dbReference>
<feature type="binding site" evidence="16">
    <location>
        <position position="130"/>
    </location>
    <ligand>
        <name>K(+)</name>
        <dbReference type="ChEBI" id="CHEBI:29103"/>
    </ligand>
</feature>
<accession>A0A7U7G5W8</accession>
<comment type="caution">
    <text evidence="16">Lacks conserved residue(s) required for the propagation of feature annotation.</text>
</comment>
<comment type="function">
    <text evidence="16">Catalyzes the phosphorylation of pantothenate (Pan), the first step in CoA biosynthesis.</text>
</comment>
<dbReference type="EMBL" id="LMYI01000014">
    <property type="protein sequence ID" value="POS61589.1"/>
    <property type="molecule type" value="Genomic_DNA"/>
</dbReference>
<keyword evidence="20" id="KW-1185">Reference proteome</keyword>
<dbReference type="SUPFAM" id="SSF53067">
    <property type="entry name" value="Actin-like ATPase domain"/>
    <property type="match status" value="2"/>
</dbReference>
<dbReference type="GO" id="GO:0005737">
    <property type="term" value="C:cytoplasm"/>
    <property type="evidence" value="ECO:0007669"/>
    <property type="project" value="UniProtKB-SubCell"/>
</dbReference>
<reference evidence="17 19" key="2">
    <citation type="journal article" date="2014" name="PLoS ONE">
        <title>Evolution of mitochondria reconstructed from the energy metabolism of living bacteria.</title>
        <authorList>
            <person name="Degli Esposti M."/>
            <person name="Chouaia B."/>
            <person name="Comandatore F."/>
            <person name="Crotti E."/>
            <person name="Sassera D."/>
            <person name="Lievens P.M."/>
            <person name="Daffonchio D."/>
            <person name="Bandi C."/>
        </authorList>
    </citation>
    <scope>NUCLEOTIDE SEQUENCE [LARGE SCALE GENOMIC DNA]</scope>
    <source>
        <strain evidence="17">AM168</strain>
        <strain evidence="19">AM169</strain>
    </source>
</reference>
<dbReference type="NCBIfam" id="TIGR00671">
    <property type="entry name" value="baf"/>
    <property type="match status" value="1"/>
</dbReference>
<dbReference type="GO" id="GO:0046872">
    <property type="term" value="F:metal ion binding"/>
    <property type="evidence" value="ECO:0007669"/>
    <property type="project" value="UniProtKB-KW"/>
</dbReference>
<keyword evidence="11 16" id="KW-0067">ATP-binding</keyword>
<dbReference type="GO" id="GO:0015937">
    <property type="term" value="P:coenzyme A biosynthetic process"/>
    <property type="evidence" value="ECO:0007669"/>
    <property type="project" value="UniProtKB-UniRule"/>
</dbReference>
<gene>
    <name evidence="16" type="primary">coaX</name>
    <name evidence="18" type="ORF">ASQ42_08090</name>
    <name evidence="17" type="ORF">SACS_0963</name>
</gene>
<evidence type="ECO:0000313" key="19">
    <source>
        <dbReference type="Proteomes" id="UP000027590"/>
    </source>
</evidence>
<comment type="cofactor">
    <cofactor evidence="16">
        <name>NH4(+)</name>
        <dbReference type="ChEBI" id="CHEBI:28938"/>
    </cofactor>
    <cofactor evidence="16">
        <name>K(+)</name>
        <dbReference type="ChEBI" id="CHEBI:29103"/>
    </cofactor>
    <text evidence="16">A monovalent cation. Ammonium or potassium.</text>
</comment>
<evidence type="ECO:0000313" key="18">
    <source>
        <dbReference type="EMBL" id="POS61589.1"/>
    </source>
</evidence>
<keyword evidence="8 16" id="KW-0808">Transferase</keyword>
<keyword evidence="7 16" id="KW-0963">Cytoplasm</keyword>
<comment type="catalytic activity">
    <reaction evidence="1 16">
        <text>(R)-pantothenate + ATP = (R)-4'-phosphopantothenate + ADP + H(+)</text>
        <dbReference type="Rhea" id="RHEA:16373"/>
        <dbReference type="ChEBI" id="CHEBI:10986"/>
        <dbReference type="ChEBI" id="CHEBI:15378"/>
        <dbReference type="ChEBI" id="CHEBI:29032"/>
        <dbReference type="ChEBI" id="CHEBI:30616"/>
        <dbReference type="ChEBI" id="CHEBI:456216"/>
        <dbReference type="EC" id="2.7.1.33"/>
    </reaction>
</comment>
<comment type="caution">
    <text evidence="17">The sequence shown here is derived from an EMBL/GenBank/DDBJ whole genome shotgun (WGS) entry which is preliminary data.</text>
</comment>
<comment type="similarity">
    <text evidence="14 16">Belongs to the type III pantothenate kinase family.</text>
</comment>
<keyword evidence="16" id="KW-0479">Metal-binding</keyword>
<feature type="binding site" evidence="16">
    <location>
        <begin position="6"/>
        <end position="13"/>
    </location>
    <ligand>
        <name>ATP</name>
        <dbReference type="ChEBI" id="CHEBI:30616"/>
    </ligand>
</feature>
<keyword evidence="12 16" id="KW-0630">Potassium</keyword>
<evidence type="ECO:0000256" key="9">
    <source>
        <dbReference type="ARBA" id="ARBA00022741"/>
    </source>
</evidence>
<evidence type="ECO:0000256" key="10">
    <source>
        <dbReference type="ARBA" id="ARBA00022777"/>
    </source>
</evidence>
<dbReference type="AlphaFoldDB" id="A0A7U7G5W8"/>
<evidence type="ECO:0000256" key="2">
    <source>
        <dbReference type="ARBA" id="ARBA00001958"/>
    </source>
</evidence>
<feature type="active site" description="Proton acceptor" evidence="16">
    <location>
        <position position="109"/>
    </location>
</feature>